<protein>
    <submittedName>
        <fullName evidence="4">Mycothiol synthase</fullName>
    </submittedName>
</protein>
<evidence type="ECO:0000313" key="5">
    <source>
        <dbReference type="Proteomes" id="UP000295818"/>
    </source>
</evidence>
<dbReference type="EMBL" id="SLWM01000014">
    <property type="protein sequence ID" value="TCO17509.1"/>
    <property type="molecule type" value="Genomic_DNA"/>
</dbReference>
<organism evidence="4 5">
    <name type="scientific">Kribbella orskensis</name>
    <dbReference type="NCBI Taxonomy" id="2512216"/>
    <lineage>
        <taxon>Bacteria</taxon>
        <taxon>Bacillati</taxon>
        <taxon>Actinomycetota</taxon>
        <taxon>Actinomycetes</taxon>
        <taxon>Propionibacteriales</taxon>
        <taxon>Kribbellaceae</taxon>
        <taxon>Kribbella</taxon>
    </lineage>
</organism>
<dbReference type="SUPFAM" id="SSF55729">
    <property type="entry name" value="Acyl-CoA N-acyltransferases (Nat)"/>
    <property type="match status" value="2"/>
</dbReference>
<comment type="caution">
    <text evidence="4">The sequence shown here is derived from an EMBL/GenBank/DDBJ whole genome shotgun (WGS) entry which is preliminary data.</text>
</comment>
<keyword evidence="2" id="KW-0012">Acyltransferase</keyword>
<dbReference type="Proteomes" id="UP000295818">
    <property type="component" value="Unassembled WGS sequence"/>
</dbReference>
<dbReference type="PANTHER" id="PTHR43877">
    <property type="entry name" value="AMINOALKYLPHOSPHONATE N-ACETYLTRANSFERASE-RELATED-RELATED"/>
    <property type="match status" value="1"/>
</dbReference>
<dbReference type="Gene3D" id="3.40.630.30">
    <property type="match status" value="1"/>
</dbReference>
<dbReference type="InterPro" id="IPR050832">
    <property type="entry name" value="Bact_Acetyltransf"/>
</dbReference>
<evidence type="ECO:0000313" key="4">
    <source>
        <dbReference type="EMBL" id="TCO17509.1"/>
    </source>
</evidence>
<sequence length="317" mass="34448">MAVLPKVPAGFSGRAASTTDVEAIHRLVVAVENELLGYAETSADGILASITRPGLELADDTLVIHDQSGRLAGWAWLNRGRRAQIDVDPAFRGQGVGTALIEWAEARATELGSDWMAQTVDDADEAGTELLRSRGYEVLATNWQLEMPMPVEPVVPALPAGITVRPFEDRDAAAVHLVVEDAFADWQPRRKSYEEWARLNIERETFAPALSPLAFAADELVGVVLSLELPDSDEGYVEQLAVRRDHRGQGIARGLLTVARHGFYQQGRRNLILWTHSGTGALAMYERLGMSVRRSTTVYRGSLPGGNPSGGNVPSQS</sequence>
<evidence type="ECO:0000259" key="3">
    <source>
        <dbReference type="PROSITE" id="PS51186"/>
    </source>
</evidence>
<dbReference type="InterPro" id="IPR016181">
    <property type="entry name" value="Acyl_CoA_acyltransferase"/>
</dbReference>
<accession>A0ABY2BDZ9</accession>
<reference evidence="4 5" key="1">
    <citation type="journal article" date="2015" name="Stand. Genomic Sci.">
        <title>Genomic Encyclopedia of Bacterial and Archaeal Type Strains, Phase III: the genomes of soil and plant-associated and newly described type strains.</title>
        <authorList>
            <person name="Whitman W.B."/>
            <person name="Woyke T."/>
            <person name="Klenk H.P."/>
            <person name="Zhou Y."/>
            <person name="Lilburn T.G."/>
            <person name="Beck B.J."/>
            <person name="De Vos P."/>
            <person name="Vandamme P."/>
            <person name="Eisen J.A."/>
            <person name="Garrity G."/>
            <person name="Hugenholtz P."/>
            <person name="Kyrpides N.C."/>
        </authorList>
    </citation>
    <scope>NUCLEOTIDE SEQUENCE [LARGE SCALE GENOMIC DNA]</scope>
    <source>
        <strain evidence="4 5">VKM Ac-2538</strain>
    </source>
</reference>
<evidence type="ECO:0000256" key="2">
    <source>
        <dbReference type="ARBA" id="ARBA00023315"/>
    </source>
</evidence>
<dbReference type="InterPro" id="IPR000182">
    <property type="entry name" value="GNAT_dom"/>
</dbReference>
<dbReference type="PROSITE" id="PS51186">
    <property type="entry name" value="GNAT"/>
    <property type="match status" value="2"/>
</dbReference>
<keyword evidence="1" id="KW-0808">Transferase</keyword>
<keyword evidence="5" id="KW-1185">Reference proteome</keyword>
<feature type="domain" description="N-acetyltransferase" evidence="3">
    <location>
        <begin position="11"/>
        <end position="152"/>
    </location>
</feature>
<dbReference type="CDD" id="cd04301">
    <property type="entry name" value="NAT_SF"/>
    <property type="match status" value="2"/>
</dbReference>
<feature type="domain" description="N-acetyltransferase" evidence="3">
    <location>
        <begin position="162"/>
        <end position="306"/>
    </location>
</feature>
<name>A0ABY2BDZ9_9ACTN</name>
<proteinExistence type="predicted"/>
<evidence type="ECO:0000256" key="1">
    <source>
        <dbReference type="ARBA" id="ARBA00022679"/>
    </source>
</evidence>
<dbReference type="RefSeq" id="WP_132192348.1">
    <property type="nucleotide sequence ID" value="NZ_SLWM01000014.1"/>
</dbReference>
<dbReference type="Pfam" id="PF00583">
    <property type="entry name" value="Acetyltransf_1"/>
    <property type="match status" value="2"/>
</dbReference>
<gene>
    <name evidence="4" type="ORF">EV644_114157</name>
</gene>